<dbReference type="GeneID" id="5488637"/>
<dbReference type="AlphaFoldDB" id="A7EM69"/>
<feature type="region of interest" description="Disordered" evidence="1">
    <location>
        <begin position="1"/>
        <end position="23"/>
    </location>
</feature>
<evidence type="ECO:0000256" key="1">
    <source>
        <dbReference type="SAM" id="MobiDB-lite"/>
    </source>
</evidence>
<dbReference type="KEGG" id="ssl:SS1G_06416"/>
<name>A7EM69_SCLS1</name>
<sequence>MVMIAEEGNSESVSLSNSPSSAGAVAEKHYPKRLDLMPLTRIGTLDTYLGQYMREVRQRVLPVRFFGFVHGIQGDGKYMCPDFDCVLSPESFGRKTREKN</sequence>
<accession>A7EM69</accession>
<dbReference type="Proteomes" id="UP000001312">
    <property type="component" value="Unassembled WGS sequence"/>
</dbReference>
<dbReference type="InParanoid" id="A7EM69"/>
<dbReference type="RefSeq" id="XP_001592177.1">
    <property type="nucleotide sequence ID" value="XM_001592127.1"/>
</dbReference>
<evidence type="ECO:0000313" key="3">
    <source>
        <dbReference type="Proteomes" id="UP000001312"/>
    </source>
</evidence>
<dbReference type="EMBL" id="CH476628">
    <property type="protein sequence ID" value="EDO03935.1"/>
    <property type="molecule type" value="Genomic_DNA"/>
</dbReference>
<protein>
    <submittedName>
        <fullName evidence="2">Uncharacterized protein</fullName>
    </submittedName>
</protein>
<proteinExistence type="predicted"/>
<keyword evidence="3" id="KW-1185">Reference proteome</keyword>
<evidence type="ECO:0000313" key="2">
    <source>
        <dbReference type="EMBL" id="EDO03935.1"/>
    </source>
</evidence>
<feature type="compositionally biased region" description="Low complexity" evidence="1">
    <location>
        <begin position="10"/>
        <end position="23"/>
    </location>
</feature>
<organism evidence="2 3">
    <name type="scientific">Sclerotinia sclerotiorum (strain ATCC 18683 / 1980 / Ss-1)</name>
    <name type="common">White mold</name>
    <name type="synonym">Whetzelinia sclerotiorum</name>
    <dbReference type="NCBI Taxonomy" id="665079"/>
    <lineage>
        <taxon>Eukaryota</taxon>
        <taxon>Fungi</taxon>
        <taxon>Dikarya</taxon>
        <taxon>Ascomycota</taxon>
        <taxon>Pezizomycotina</taxon>
        <taxon>Leotiomycetes</taxon>
        <taxon>Helotiales</taxon>
        <taxon>Sclerotiniaceae</taxon>
        <taxon>Sclerotinia</taxon>
    </lineage>
</organism>
<reference evidence="3" key="1">
    <citation type="journal article" date="2011" name="PLoS Genet.">
        <title>Genomic analysis of the necrotrophic fungal pathogens Sclerotinia sclerotiorum and Botrytis cinerea.</title>
        <authorList>
            <person name="Amselem J."/>
            <person name="Cuomo C.A."/>
            <person name="van Kan J.A."/>
            <person name="Viaud M."/>
            <person name="Benito E.P."/>
            <person name="Couloux A."/>
            <person name="Coutinho P.M."/>
            <person name="de Vries R.P."/>
            <person name="Dyer P.S."/>
            <person name="Fillinger S."/>
            <person name="Fournier E."/>
            <person name="Gout L."/>
            <person name="Hahn M."/>
            <person name="Kohn L."/>
            <person name="Lapalu N."/>
            <person name="Plummer K.M."/>
            <person name="Pradier J.M."/>
            <person name="Quevillon E."/>
            <person name="Sharon A."/>
            <person name="Simon A."/>
            <person name="ten Have A."/>
            <person name="Tudzynski B."/>
            <person name="Tudzynski P."/>
            <person name="Wincker P."/>
            <person name="Andrew M."/>
            <person name="Anthouard V."/>
            <person name="Beever R.E."/>
            <person name="Beffa R."/>
            <person name="Benoit I."/>
            <person name="Bouzid O."/>
            <person name="Brault B."/>
            <person name="Chen Z."/>
            <person name="Choquer M."/>
            <person name="Collemare J."/>
            <person name="Cotton P."/>
            <person name="Danchin E.G."/>
            <person name="Da Silva C."/>
            <person name="Gautier A."/>
            <person name="Giraud C."/>
            <person name="Giraud T."/>
            <person name="Gonzalez C."/>
            <person name="Grossetete S."/>
            <person name="Guldener U."/>
            <person name="Henrissat B."/>
            <person name="Howlett B.J."/>
            <person name="Kodira C."/>
            <person name="Kretschmer M."/>
            <person name="Lappartient A."/>
            <person name="Leroch M."/>
            <person name="Levis C."/>
            <person name="Mauceli E."/>
            <person name="Neuveglise C."/>
            <person name="Oeser B."/>
            <person name="Pearson M."/>
            <person name="Poulain J."/>
            <person name="Poussereau N."/>
            <person name="Quesneville H."/>
            <person name="Rascle C."/>
            <person name="Schumacher J."/>
            <person name="Segurens B."/>
            <person name="Sexton A."/>
            <person name="Silva E."/>
            <person name="Sirven C."/>
            <person name="Soanes D.M."/>
            <person name="Talbot N.J."/>
            <person name="Templeton M."/>
            <person name="Yandava C."/>
            <person name="Yarden O."/>
            <person name="Zeng Q."/>
            <person name="Rollins J.A."/>
            <person name="Lebrun M.H."/>
            <person name="Dickman M."/>
        </authorList>
    </citation>
    <scope>NUCLEOTIDE SEQUENCE [LARGE SCALE GENOMIC DNA]</scope>
    <source>
        <strain evidence="3">ATCC 18683 / 1980 / Ss-1</strain>
    </source>
</reference>
<gene>
    <name evidence="2" type="ORF">SS1G_06416</name>
</gene>